<evidence type="ECO:0008006" key="4">
    <source>
        <dbReference type="Google" id="ProtNLM"/>
    </source>
</evidence>
<protein>
    <recommendedName>
        <fullName evidence="4">Enoyl reductase</fullName>
    </recommendedName>
</protein>
<comment type="caution">
    <text evidence="2">The sequence shown here is derived from an EMBL/GenBank/DDBJ whole genome shotgun (WGS) entry which is preliminary data.</text>
</comment>
<keyword evidence="3" id="KW-1185">Reference proteome</keyword>
<dbReference type="AlphaFoldDB" id="A0A1J7BEV9"/>
<evidence type="ECO:0000313" key="2">
    <source>
        <dbReference type="EMBL" id="OIV37174.1"/>
    </source>
</evidence>
<sequence length="352" mass="37110">MQAVRRAGRAFVVGVAAGLLVLVPSTAWATGGFGKRGSVSSQSPAPSGAKGTSGPDGDLGAYAWNVNYDTSKDKTGVGAGPVTPVANYTPPACWYAPTWDAKGYKKYAEDSYNGEHNDPHGAGSDLIQDGNGKDPYHLKEQDKGYWWYGHIDQSQLNSPNIGDCNAKPFWVPKGVTPKAAESLSPEQLAQLAYAHLKVPPTRVTLNPAMLQTVNLPTWVWLKANRFHPMSVTASTGLLGISATTTATPVSLHLDAGTADAQLYPSSGDCPAKADGTIGTAYKPGDKGDPPCGIRYQHASTSGPFTMTATLTWKVTWTSNLAAGRHQLPSGTFRQPHDMSVQEVQTVVSGSGG</sequence>
<evidence type="ECO:0000313" key="3">
    <source>
        <dbReference type="Proteomes" id="UP000243342"/>
    </source>
</evidence>
<dbReference type="EMBL" id="MLCF01000062">
    <property type="protein sequence ID" value="OIV37174.1"/>
    <property type="molecule type" value="Genomic_DNA"/>
</dbReference>
<name>A0A1J7BEV9_9ACTN</name>
<dbReference type="STRING" id="1428644.BIV57_12665"/>
<proteinExistence type="predicted"/>
<feature type="region of interest" description="Disordered" evidence="1">
    <location>
        <begin position="33"/>
        <end position="56"/>
    </location>
</feature>
<organism evidence="2 3">
    <name type="scientific">Mangrovactinospora gilvigrisea</name>
    <dbReference type="NCBI Taxonomy" id="1428644"/>
    <lineage>
        <taxon>Bacteria</taxon>
        <taxon>Bacillati</taxon>
        <taxon>Actinomycetota</taxon>
        <taxon>Actinomycetes</taxon>
        <taxon>Kitasatosporales</taxon>
        <taxon>Streptomycetaceae</taxon>
        <taxon>Mangrovactinospora</taxon>
    </lineage>
</organism>
<dbReference type="Proteomes" id="UP000243342">
    <property type="component" value="Unassembled WGS sequence"/>
</dbReference>
<gene>
    <name evidence="2" type="ORF">BIV57_12665</name>
</gene>
<accession>A0A1J7BEV9</accession>
<reference evidence="2 3" key="1">
    <citation type="submission" date="2016-10" db="EMBL/GenBank/DDBJ databases">
        <title>Genome sequence of Streptomyces gilvigriseus MUSC 26.</title>
        <authorList>
            <person name="Lee L.-H."/>
            <person name="Ser H.-L."/>
        </authorList>
    </citation>
    <scope>NUCLEOTIDE SEQUENCE [LARGE SCALE GENOMIC DNA]</scope>
    <source>
        <strain evidence="2 3">MUSC 26</strain>
    </source>
</reference>
<feature type="region of interest" description="Disordered" evidence="1">
    <location>
        <begin position="115"/>
        <end position="134"/>
    </location>
</feature>
<evidence type="ECO:0000256" key="1">
    <source>
        <dbReference type="SAM" id="MobiDB-lite"/>
    </source>
</evidence>